<protein>
    <submittedName>
        <fullName evidence="1">Uncharacterized protein</fullName>
    </submittedName>
</protein>
<evidence type="ECO:0000313" key="1">
    <source>
        <dbReference type="EMBL" id="SFP62523.1"/>
    </source>
</evidence>
<reference evidence="1 2" key="1">
    <citation type="submission" date="2016-10" db="EMBL/GenBank/DDBJ databases">
        <authorList>
            <person name="de Groot N.N."/>
        </authorList>
    </citation>
    <scope>NUCLEOTIDE SEQUENCE [LARGE SCALE GENOMIC DNA]</scope>
    <source>
        <strain evidence="1 2">CGMCC 1.9113</strain>
    </source>
</reference>
<evidence type="ECO:0000313" key="2">
    <source>
        <dbReference type="Proteomes" id="UP000199586"/>
    </source>
</evidence>
<name>A0A1I5RVR2_9SPHN</name>
<accession>A0A1I5RVR2</accession>
<sequence>MVDRSPNFPSMALGEAVDAVKRVYSAEGRAKAPRLSFVKPLGYTTMNGRSLRVLGALKAYGLIEGRGDELRISEEGFILANAPPDSSEYREALLASFRAPSAFQLFDEDDAAASAETLKWKLQKVGFQADGADRLVRVYRESRELVNATKGAYSDEEAADEEAEVPPSPAVDHFAGLFGPKRVEQPKAVPQSGGSPQELGMGQHERVLQSGMLSKTASFRVIVSGQVGVSEIDRLVRKLEMDKEILADPEPTEFDALMTDDQGD</sequence>
<dbReference type="Proteomes" id="UP000199586">
    <property type="component" value="Unassembled WGS sequence"/>
</dbReference>
<dbReference type="AlphaFoldDB" id="A0A1I5RVR2"/>
<dbReference type="RefSeq" id="WP_143090117.1">
    <property type="nucleotide sequence ID" value="NZ_FOXP01000004.1"/>
</dbReference>
<dbReference type="EMBL" id="FOXP01000004">
    <property type="protein sequence ID" value="SFP62523.1"/>
    <property type="molecule type" value="Genomic_DNA"/>
</dbReference>
<gene>
    <name evidence="1" type="ORF">SAMN04488241_104158</name>
</gene>
<organism evidence="1 2">
    <name type="scientific">Sphingomonas rubra</name>
    <dbReference type="NCBI Taxonomy" id="634430"/>
    <lineage>
        <taxon>Bacteria</taxon>
        <taxon>Pseudomonadati</taxon>
        <taxon>Pseudomonadota</taxon>
        <taxon>Alphaproteobacteria</taxon>
        <taxon>Sphingomonadales</taxon>
        <taxon>Sphingomonadaceae</taxon>
        <taxon>Sphingomonas</taxon>
    </lineage>
</organism>
<dbReference type="OrthoDB" id="7959184at2"/>
<proteinExistence type="predicted"/>
<keyword evidence="2" id="KW-1185">Reference proteome</keyword>